<keyword evidence="5" id="KW-1185">Reference proteome</keyword>
<feature type="domain" description="DUF7373" evidence="2">
    <location>
        <begin position="45"/>
        <end position="240"/>
    </location>
</feature>
<evidence type="ECO:0000313" key="4">
    <source>
        <dbReference type="EMBL" id="MBL1077838.1"/>
    </source>
</evidence>
<sequence>MLGSSRCLLLVALLTLAGCRWDTPSELDLTTLDTGRYSSRPLIAPTHGSEYHGRILESVRMMEAVAVPADIDPALTRHGVVIPLATPPFAMVTLSDVMKPVLEKHNMMAGVATTGDDAEAYTADRSKQRTITLNILRFRDEETARQAARELDAADFTVSAENVAVDIPGYPGAHSHWRPSVPTLGATVAHGVYVVVVYVGQPSIDLTALTATARAAFDRQLALLDTFEPTPTDRIATLPVDSDGMLARMIPARTGRWSYPAIDFIAFDELMVSGVVLGPRAAGVGQMSAAQRAELGWDRQALVGWGNTLDRLRDPEAARRYAAMVAESRSTDEPLTAPPIPETTCFRAPLNEKLPITRFVRHSCVLTYDRYVAIVYGADDDDVRRKTAAQYALLRNTR</sequence>
<dbReference type="InterPro" id="IPR056463">
    <property type="entry name" value="DUF7373_C"/>
</dbReference>
<evidence type="ECO:0000313" key="5">
    <source>
        <dbReference type="Proteomes" id="UP000602198"/>
    </source>
</evidence>
<evidence type="ECO:0000259" key="2">
    <source>
        <dbReference type="Pfam" id="PF24088"/>
    </source>
</evidence>
<gene>
    <name evidence="4" type="ORF">JK358_25880</name>
</gene>
<dbReference type="Pfam" id="PF24092">
    <property type="entry name" value="DUF7373_C"/>
    <property type="match status" value="1"/>
</dbReference>
<dbReference type="Proteomes" id="UP000602198">
    <property type="component" value="Unassembled WGS sequence"/>
</dbReference>
<dbReference type="InterPro" id="IPR055797">
    <property type="entry name" value="DUF7373"/>
</dbReference>
<dbReference type="Pfam" id="PF24088">
    <property type="entry name" value="DUF7373"/>
    <property type="match status" value="1"/>
</dbReference>
<proteinExistence type="predicted"/>
<dbReference type="EMBL" id="JAERRJ010000010">
    <property type="protein sequence ID" value="MBL1077838.1"/>
    <property type="molecule type" value="Genomic_DNA"/>
</dbReference>
<evidence type="ECO:0000259" key="3">
    <source>
        <dbReference type="Pfam" id="PF24092"/>
    </source>
</evidence>
<comment type="caution">
    <text evidence="4">The sequence shown here is derived from an EMBL/GenBank/DDBJ whole genome shotgun (WGS) entry which is preliminary data.</text>
</comment>
<accession>A0ABS1MB22</accession>
<feature type="domain" description="DUF7373" evidence="3">
    <location>
        <begin position="294"/>
        <end position="396"/>
    </location>
</feature>
<reference evidence="4 5" key="1">
    <citation type="submission" date="2021-01" db="EMBL/GenBank/DDBJ databases">
        <title>WGS of actinomycetes isolated from Thailand.</title>
        <authorList>
            <person name="Thawai C."/>
        </authorList>
    </citation>
    <scope>NUCLEOTIDE SEQUENCE [LARGE SCALE GENOMIC DNA]</scope>
    <source>
        <strain evidence="4 5">LPG 2</strain>
    </source>
</reference>
<feature type="chain" id="PRO_5045480539" evidence="1">
    <location>
        <begin position="18"/>
        <end position="398"/>
    </location>
</feature>
<protein>
    <submittedName>
        <fullName evidence="4">Uncharacterized protein</fullName>
    </submittedName>
</protein>
<evidence type="ECO:0000256" key="1">
    <source>
        <dbReference type="SAM" id="SignalP"/>
    </source>
</evidence>
<keyword evidence="1" id="KW-0732">Signal</keyword>
<dbReference type="PROSITE" id="PS51257">
    <property type="entry name" value="PROKAR_LIPOPROTEIN"/>
    <property type="match status" value="1"/>
</dbReference>
<feature type="signal peptide" evidence="1">
    <location>
        <begin position="1"/>
        <end position="17"/>
    </location>
</feature>
<organism evidence="4 5">
    <name type="scientific">Nocardia acididurans</name>
    <dbReference type="NCBI Taxonomy" id="2802282"/>
    <lineage>
        <taxon>Bacteria</taxon>
        <taxon>Bacillati</taxon>
        <taxon>Actinomycetota</taxon>
        <taxon>Actinomycetes</taxon>
        <taxon>Mycobacteriales</taxon>
        <taxon>Nocardiaceae</taxon>
        <taxon>Nocardia</taxon>
    </lineage>
</organism>
<dbReference type="RefSeq" id="WP_201951879.1">
    <property type="nucleotide sequence ID" value="NZ_JAERRJ010000010.1"/>
</dbReference>
<name>A0ABS1MB22_9NOCA</name>